<comment type="caution">
    <text evidence="3">The sequence shown here is derived from an EMBL/GenBank/DDBJ whole genome shotgun (WGS) entry which is preliminary data.</text>
</comment>
<feature type="chain" id="PRO_5001957849" evidence="1">
    <location>
        <begin position="26"/>
        <end position="378"/>
    </location>
</feature>
<accession>A0A099L4J6</accession>
<gene>
    <name evidence="3" type="ORF">GAB14E_0959</name>
</gene>
<evidence type="ECO:0000313" key="3">
    <source>
        <dbReference type="EMBL" id="KGJ97370.1"/>
    </source>
</evidence>
<evidence type="ECO:0000256" key="1">
    <source>
        <dbReference type="SAM" id="SignalP"/>
    </source>
</evidence>
<protein>
    <submittedName>
        <fullName evidence="3">Beta-lactamase</fullName>
    </submittedName>
</protein>
<dbReference type="InterPro" id="IPR001466">
    <property type="entry name" value="Beta-lactam-related"/>
</dbReference>
<dbReference type="Pfam" id="PF00144">
    <property type="entry name" value="Beta-lactamase"/>
    <property type="match status" value="1"/>
</dbReference>
<feature type="signal peptide" evidence="1">
    <location>
        <begin position="1"/>
        <end position="25"/>
    </location>
</feature>
<dbReference type="Gene3D" id="3.40.710.10">
    <property type="entry name" value="DD-peptidase/beta-lactamase superfamily"/>
    <property type="match status" value="1"/>
</dbReference>
<proteinExistence type="predicted"/>
<dbReference type="RefSeq" id="WP_033080275.1">
    <property type="nucleotide sequence ID" value="NZ_JQEC01000002.1"/>
</dbReference>
<dbReference type="InterPro" id="IPR012338">
    <property type="entry name" value="Beta-lactam/transpept-like"/>
</dbReference>
<dbReference type="AlphaFoldDB" id="A0A099L4J6"/>
<dbReference type="PANTHER" id="PTHR46825">
    <property type="entry name" value="D-ALANYL-D-ALANINE-CARBOXYPEPTIDASE/ENDOPEPTIDASE AMPH"/>
    <property type="match status" value="1"/>
</dbReference>
<dbReference type="PANTHER" id="PTHR46825:SF9">
    <property type="entry name" value="BETA-LACTAMASE-RELATED DOMAIN-CONTAINING PROTEIN"/>
    <property type="match status" value="1"/>
</dbReference>
<evidence type="ECO:0000259" key="2">
    <source>
        <dbReference type="Pfam" id="PF00144"/>
    </source>
</evidence>
<feature type="domain" description="Beta-lactamase-related" evidence="2">
    <location>
        <begin position="50"/>
        <end position="354"/>
    </location>
</feature>
<dbReference type="SUPFAM" id="SSF56601">
    <property type="entry name" value="beta-lactamase/transpeptidase-like"/>
    <property type="match status" value="1"/>
</dbReference>
<dbReference type="EMBL" id="JQEC01000002">
    <property type="protein sequence ID" value="KGJ97370.1"/>
    <property type="molecule type" value="Genomic_DNA"/>
</dbReference>
<organism evidence="3 4">
    <name type="scientific">Colwellia psychrerythraea</name>
    <name type="common">Vibrio psychroerythus</name>
    <dbReference type="NCBI Taxonomy" id="28229"/>
    <lineage>
        <taxon>Bacteria</taxon>
        <taxon>Pseudomonadati</taxon>
        <taxon>Pseudomonadota</taxon>
        <taxon>Gammaproteobacteria</taxon>
        <taxon>Alteromonadales</taxon>
        <taxon>Colwelliaceae</taxon>
        <taxon>Colwellia</taxon>
    </lineage>
</organism>
<evidence type="ECO:0000313" key="4">
    <source>
        <dbReference type="Proteomes" id="UP000029868"/>
    </source>
</evidence>
<sequence>MIPFKKFIASSIVILCILPMFGCGSDDSVSDTVDDTELSLTEKVQVIDSYLKVLNEQDRFNGAVLLAQEGEPVMTKTYGYTNASKDSLLTIDSSFRLASVSKQFTTMAIMILKERGLLNFSDIISQHLPELDDMNITIEHLMHHTSGIQDYTHFPKAYITEQDADFMTIPVFFEIIQDHPLNREFEPGSQWKYSNTGYILLAEIVARVSGINFAEFMHQEIFLPLEMYDTDVYNLLSDPNEGRLLNRTVGINNEQNVTMTFLDGIAGDGAIFSSIADLLKWDQAIRNDKLITAETKLQAFTSAVLTNGSDTNYGYGWFMSTTGNDQYVSHSGGWLSARTYIRRNLTTGAVIVILDSSKTGELSSIFDKITTTLEGEGF</sequence>
<dbReference type="OrthoDB" id="9799367at2"/>
<dbReference type="Proteomes" id="UP000029868">
    <property type="component" value="Unassembled WGS sequence"/>
</dbReference>
<name>A0A099L4J6_COLPS</name>
<dbReference type="PATRIC" id="fig|28229.3.peg.111"/>
<dbReference type="InterPro" id="IPR050491">
    <property type="entry name" value="AmpC-like"/>
</dbReference>
<reference evidence="3 4" key="1">
    <citation type="submission" date="2014-08" db="EMBL/GenBank/DDBJ databases">
        <title>Genomic and Phenotypic Diversity of Colwellia psychrerythraea strains from Disparate Marine Basins.</title>
        <authorList>
            <person name="Techtmann S.M."/>
            <person name="Stelling S.C."/>
            <person name="Utturkar S.M."/>
            <person name="Alshibli N."/>
            <person name="Harris A."/>
            <person name="Brown S.D."/>
            <person name="Hazen T.C."/>
        </authorList>
    </citation>
    <scope>NUCLEOTIDE SEQUENCE [LARGE SCALE GENOMIC DNA]</scope>
    <source>
        <strain evidence="3 4">GAB14E</strain>
    </source>
</reference>
<keyword evidence="1" id="KW-0732">Signal</keyword>